<dbReference type="STRING" id="3821.A0A151RTK0"/>
<gene>
    <name evidence="2" type="ORF">KK1_032609</name>
</gene>
<evidence type="ECO:0000313" key="3">
    <source>
        <dbReference type="Proteomes" id="UP000075243"/>
    </source>
</evidence>
<evidence type="ECO:0000313" key="2">
    <source>
        <dbReference type="EMBL" id="KYP45855.1"/>
    </source>
</evidence>
<dbReference type="CDD" id="cd09272">
    <property type="entry name" value="RNase_HI_RT_Ty1"/>
    <property type="match status" value="1"/>
</dbReference>
<keyword evidence="3" id="KW-1185">Reference proteome</keyword>
<feature type="region of interest" description="Disordered" evidence="1">
    <location>
        <begin position="50"/>
        <end position="80"/>
    </location>
</feature>
<protein>
    <submittedName>
        <fullName evidence="2">Copia protein</fullName>
    </submittedName>
</protein>
<organism evidence="2 3">
    <name type="scientific">Cajanus cajan</name>
    <name type="common">Pigeon pea</name>
    <name type="synonym">Cajanus indicus</name>
    <dbReference type="NCBI Taxonomy" id="3821"/>
    <lineage>
        <taxon>Eukaryota</taxon>
        <taxon>Viridiplantae</taxon>
        <taxon>Streptophyta</taxon>
        <taxon>Embryophyta</taxon>
        <taxon>Tracheophyta</taxon>
        <taxon>Spermatophyta</taxon>
        <taxon>Magnoliopsida</taxon>
        <taxon>eudicotyledons</taxon>
        <taxon>Gunneridae</taxon>
        <taxon>Pentapetalae</taxon>
        <taxon>rosids</taxon>
        <taxon>fabids</taxon>
        <taxon>Fabales</taxon>
        <taxon>Fabaceae</taxon>
        <taxon>Papilionoideae</taxon>
        <taxon>50 kb inversion clade</taxon>
        <taxon>NPAAA clade</taxon>
        <taxon>indigoferoid/millettioid clade</taxon>
        <taxon>Phaseoleae</taxon>
        <taxon>Cajanus</taxon>
    </lineage>
</organism>
<dbReference type="AlphaFoldDB" id="A0A151RTK0"/>
<dbReference type="Proteomes" id="UP000075243">
    <property type="component" value="Unassembled WGS sequence"/>
</dbReference>
<evidence type="ECO:0000256" key="1">
    <source>
        <dbReference type="SAM" id="MobiDB-lite"/>
    </source>
</evidence>
<dbReference type="Gramene" id="C.cajan_32344.t">
    <property type="protein sequence ID" value="C.cajan_32344.t"/>
    <property type="gene ID" value="C.cajan_32344"/>
</dbReference>
<feature type="compositionally biased region" description="Polar residues" evidence="1">
    <location>
        <begin position="54"/>
        <end position="64"/>
    </location>
</feature>
<accession>A0A151RTK0</accession>
<name>A0A151RTK0_CAJCA</name>
<sequence>MLNSKNGNHCFTSNLEITNITHPCTSCHEFKEEINNLRSILSKFTFDHAERPNENTSEETSTSGVAEVQGKSKRVSNRQQNRRNVEKFCDDFGRNHRNVEKFCDGWEKPSYEGSQYQNNDGFMITVAICPSQFIIFLVVMTGSYQRSVVGDDLLGKIDKDENGKCIGIKKFRGMIGSLLYLKQQNSVALSTAEVEYIVVGSCCAQILWMKQQLSDFGLSLDHTPIRCDNTNAINLSKNPVLHSRTKHIEIRHHFLKDHFQKGYCVLEFVETKNQLADIFTKPLPKENLFSIRQELGILDSSHLNS</sequence>
<dbReference type="PANTHER" id="PTHR11439">
    <property type="entry name" value="GAG-POL-RELATED RETROTRANSPOSON"/>
    <property type="match status" value="1"/>
</dbReference>
<proteinExistence type="predicted"/>
<reference evidence="2" key="1">
    <citation type="journal article" date="2012" name="Nat. Biotechnol.">
        <title>Draft genome sequence of pigeonpea (Cajanus cajan), an orphan legume crop of resource-poor farmers.</title>
        <authorList>
            <person name="Varshney R.K."/>
            <person name="Chen W."/>
            <person name="Li Y."/>
            <person name="Bharti A.K."/>
            <person name="Saxena R.K."/>
            <person name="Schlueter J.A."/>
            <person name="Donoghue M.T."/>
            <person name="Azam S."/>
            <person name="Fan G."/>
            <person name="Whaley A.M."/>
            <person name="Farmer A.D."/>
            <person name="Sheridan J."/>
            <person name="Iwata A."/>
            <person name="Tuteja R."/>
            <person name="Penmetsa R.V."/>
            <person name="Wu W."/>
            <person name="Upadhyaya H.D."/>
            <person name="Yang S.P."/>
            <person name="Shah T."/>
            <person name="Saxena K.B."/>
            <person name="Michael T."/>
            <person name="McCombie W.R."/>
            <person name="Yang B."/>
            <person name="Zhang G."/>
            <person name="Yang H."/>
            <person name="Wang J."/>
            <person name="Spillane C."/>
            <person name="Cook D.R."/>
            <person name="May G.D."/>
            <person name="Xu X."/>
            <person name="Jackson S.A."/>
        </authorList>
    </citation>
    <scope>NUCLEOTIDE SEQUENCE [LARGE SCALE GENOMIC DNA]</scope>
</reference>
<dbReference type="PANTHER" id="PTHR11439:SF442">
    <property type="entry name" value="CYSTEINE-RICH RLK (RECEPTOR-LIKE PROTEIN KINASE) 8"/>
    <property type="match status" value="1"/>
</dbReference>
<dbReference type="EMBL" id="KQ483577">
    <property type="protein sequence ID" value="KYP45855.1"/>
    <property type="molecule type" value="Genomic_DNA"/>
</dbReference>